<reference evidence="4" key="1">
    <citation type="submission" date="2016-10" db="EMBL/GenBank/DDBJ databases">
        <authorList>
            <person name="Varghese N."/>
            <person name="Submissions S."/>
        </authorList>
    </citation>
    <scope>NUCLEOTIDE SEQUENCE [LARGE SCALE GENOMIC DNA]</scope>
    <source>
        <strain evidence="4">DSM 19110</strain>
    </source>
</reference>
<evidence type="ECO:0000313" key="3">
    <source>
        <dbReference type="EMBL" id="SDN92062.1"/>
    </source>
</evidence>
<protein>
    <submittedName>
        <fullName evidence="3">Ferric-dicitrate binding protein FerR, regulates iron transport through sigma-19</fullName>
    </submittedName>
</protein>
<dbReference type="RefSeq" id="WP_074611655.1">
    <property type="nucleotide sequence ID" value="NZ_FNGY01000010.1"/>
</dbReference>
<evidence type="ECO:0000259" key="1">
    <source>
        <dbReference type="Pfam" id="PF04773"/>
    </source>
</evidence>
<organism evidence="3 4">
    <name type="scientific">Pedobacter steynii</name>
    <dbReference type="NCBI Taxonomy" id="430522"/>
    <lineage>
        <taxon>Bacteria</taxon>
        <taxon>Pseudomonadati</taxon>
        <taxon>Bacteroidota</taxon>
        <taxon>Sphingobacteriia</taxon>
        <taxon>Sphingobacteriales</taxon>
        <taxon>Sphingobacteriaceae</taxon>
        <taxon>Pedobacter</taxon>
    </lineage>
</organism>
<proteinExistence type="predicted"/>
<dbReference type="Pfam" id="PF16344">
    <property type="entry name" value="FecR_C"/>
    <property type="match status" value="1"/>
</dbReference>
<dbReference type="InterPro" id="IPR006860">
    <property type="entry name" value="FecR"/>
</dbReference>
<feature type="domain" description="Protein FecR C-terminal" evidence="2">
    <location>
        <begin position="263"/>
        <end position="329"/>
    </location>
</feature>
<dbReference type="Gene3D" id="2.60.120.1440">
    <property type="match status" value="1"/>
</dbReference>
<dbReference type="EMBL" id="FNGY01000010">
    <property type="protein sequence ID" value="SDN92062.1"/>
    <property type="molecule type" value="Genomic_DNA"/>
</dbReference>
<dbReference type="InterPro" id="IPR032508">
    <property type="entry name" value="FecR_C"/>
</dbReference>
<dbReference type="STRING" id="430522.BFS30_11215"/>
<gene>
    <name evidence="3" type="ORF">SAMN05421820_110130</name>
</gene>
<dbReference type="PANTHER" id="PTHR30273">
    <property type="entry name" value="PERIPLASMIC SIGNAL SENSOR AND SIGMA FACTOR ACTIVATOR FECR-RELATED"/>
    <property type="match status" value="1"/>
</dbReference>
<dbReference type="AlphaFoldDB" id="A0A1H0FC37"/>
<accession>A0A1H0FC37</accession>
<dbReference type="PIRSF" id="PIRSF018266">
    <property type="entry name" value="FecR"/>
    <property type="match status" value="1"/>
</dbReference>
<dbReference type="Proteomes" id="UP000183200">
    <property type="component" value="Unassembled WGS sequence"/>
</dbReference>
<dbReference type="PANTHER" id="PTHR30273:SF2">
    <property type="entry name" value="PROTEIN FECR"/>
    <property type="match status" value="1"/>
</dbReference>
<dbReference type="Pfam" id="PF04773">
    <property type="entry name" value="FecR"/>
    <property type="match status" value="1"/>
</dbReference>
<name>A0A1H0FC37_9SPHI</name>
<dbReference type="GO" id="GO:0016989">
    <property type="term" value="F:sigma factor antagonist activity"/>
    <property type="evidence" value="ECO:0007669"/>
    <property type="project" value="TreeGrafter"/>
</dbReference>
<feature type="domain" description="FecR protein" evidence="1">
    <location>
        <begin position="125"/>
        <end position="217"/>
    </location>
</feature>
<evidence type="ECO:0000313" key="4">
    <source>
        <dbReference type="Proteomes" id="UP000183200"/>
    </source>
</evidence>
<sequence>MKNFETNEELIFGLIIDDLDNTITPANKELLRQWRQADPANEKTYQEFLNVQVNLDKLVGRLDIDAQRSWESLDKKIENTPALEELPLFKKEKQNHYWLKIAASLLILCSIGYYFVQKNQHVVISTDQQATVTNIVLPDGTAVKLNAATTISYNKSNFRRDRKLELLKGEAFVQVAEDKNVQFRVDLGELEAKDIGTRFNISKNEHKIAVIVEEGKVALRHHSSKKEVLLTAGKIGLYNPATKELIAANNPDLNYKAWIDKNFVFTAVPIAEVASQLEKAYSSRIDIRGDQLKKRKLTASLKYQTLDSALAVISASLQCKVAKSQNTYTLYDN</sequence>
<dbReference type="OrthoDB" id="1452822at2"/>
<dbReference type="InterPro" id="IPR012373">
    <property type="entry name" value="Ferrdict_sens_TM"/>
</dbReference>
<keyword evidence="4" id="KW-1185">Reference proteome</keyword>
<dbReference type="Gene3D" id="3.55.50.30">
    <property type="match status" value="1"/>
</dbReference>
<evidence type="ECO:0000259" key="2">
    <source>
        <dbReference type="Pfam" id="PF16344"/>
    </source>
</evidence>